<dbReference type="Proteomes" id="UP000294887">
    <property type="component" value="Unassembled WGS sequence"/>
</dbReference>
<dbReference type="GO" id="GO:0020037">
    <property type="term" value="F:heme binding"/>
    <property type="evidence" value="ECO:0007669"/>
    <property type="project" value="InterPro"/>
</dbReference>
<dbReference type="InterPro" id="IPR009056">
    <property type="entry name" value="Cyt_c-like_dom"/>
</dbReference>
<sequence>MRKTFRVLSIAVSALALTGVLGIAPTAIADDKSALEKGKKLAFGIKKGNCLACHMMSDGDQPGNIGPPLIAMKARFPDKAVLKAQISDARAKNPNTIMPPFGTHGILTEKEIDLITDFVHSL</sequence>
<comment type="caution">
    <text evidence="7">The sequence shown here is derived from an EMBL/GenBank/DDBJ whole genome shotgun (WGS) entry which is preliminary data.</text>
</comment>
<evidence type="ECO:0000259" key="6">
    <source>
        <dbReference type="PROSITE" id="PS51007"/>
    </source>
</evidence>
<evidence type="ECO:0000256" key="2">
    <source>
        <dbReference type="ARBA" id="ARBA00022723"/>
    </source>
</evidence>
<dbReference type="PROSITE" id="PS51007">
    <property type="entry name" value="CYTC"/>
    <property type="match status" value="1"/>
</dbReference>
<evidence type="ECO:0000256" key="5">
    <source>
        <dbReference type="SAM" id="SignalP"/>
    </source>
</evidence>
<accession>A0A4R1F9D2</accession>
<keyword evidence="3 4" id="KW-0408">Iron</keyword>
<dbReference type="OrthoDB" id="9793634at2"/>
<dbReference type="InterPro" id="IPR036909">
    <property type="entry name" value="Cyt_c-like_dom_sf"/>
</dbReference>
<evidence type="ECO:0000256" key="4">
    <source>
        <dbReference type="PROSITE-ProRule" id="PRU00433"/>
    </source>
</evidence>
<proteinExistence type="predicted"/>
<dbReference type="Pfam" id="PF13442">
    <property type="entry name" value="Cytochrome_CBB3"/>
    <property type="match status" value="1"/>
</dbReference>
<evidence type="ECO:0000313" key="7">
    <source>
        <dbReference type="EMBL" id="TCJ89359.1"/>
    </source>
</evidence>
<keyword evidence="2 4" id="KW-0479">Metal-binding</keyword>
<evidence type="ECO:0000313" key="8">
    <source>
        <dbReference type="Proteomes" id="UP000294887"/>
    </source>
</evidence>
<dbReference type="AlphaFoldDB" id="A0A4R1F9D2"/>
<dbReference type="NCBIfam" id="TIGR04485">
    <property type="entry name" value="thiosulf_SoxX"/>
    <property type="match status" value="1"/>
</dbReference>
<protein>
    <submittedName>
        <fullName evidence="7">Monoheme cytochrome SoxX (Sulfur oxidation)</fullName>
    </submittedName>
</protein>
<dbReference type="EMBL" id="SMFQ01000002">
    <property type="protein sequence ID" value="TCJ89359.1"/>
    <property type="molecule type" value="Genomic_DNA"/>
</dbReference>
<gene>
    <name evidence="7" type="ORF">EV695_1223</name>
</gene>
<evidence type="ECO:0000256" key="1">
    <source>
        <dbReference type="ARBA" id="ARBA00022617"/>
    </source>
</evidence>
<dbReference type="GO" id="GO:0046872">
    <property type="term" value="F:metal ion binding"/>
    <property type="evidence" value="ECO:0007669"/>
    <property type="project" value="UniProtKB-KW"/>
</dbReference>
<organism evidence="7 8">
    <name type="scientific">Cocleimonas flava</name>
    <dbReference type="NCBI Taxonomy" id="634765"/>
    <lineage>
        <taxon>Bacteria</taxon>
        <taxon>Pseudomonadati</taxon>
        <taxon>Pseudomonadota</taxon>
        <taxon>Gammaproteobacteria</taxon>
        <taxon>Thiotrichales</taxon>
        <taxon>Thiotrichaceae</taxon>
        <taxon>Cocleimonas</taxon>
    </lineage>
</organism>
<feature type="chain" id="PRO_5020358802" evidence="5">
    <location>
        <begin position="30"/>
        <end position="122"/>
    </location>
</feature>
<dbReference type="RefSeq" id="WP_131904991.1">
    <property type="nucleotide sequence ID" value="NZ_BAAAFU010000008.1"/>
</dbReference>
<dbReference type="SUPFAM" id="SSF46626">
    <property type="entry name" value="Cytochrome c"/>
    <property type="match status" value="1"/>
</dbReference>
<name>A0A4R1F9D2_9GAMM</name>
<keyword evidence="8" id="KW-1185">Reference proteome</keyword>
<reference evidence="7 8" key="1">
    <citation type="submission" date="2019-03" db="EMBL/GenBank/DDBJ databases">
        <title>Genomic Encyclopedia of Type Strains, Phase IV (KMG-IV): sequencing the most valuable type-strain genomes for metagenomic binning, comparative biology and taxonomic classification.</title>
        <authorList>
            <person name="Goeker M."/>
        </authorList>
    </citation>
    <scope>NUCLEOTIDE SEQUENCE [LARGE SCALE GENOMIC DNA]</scope>
    <source>
        <strain evidence="7 8">DSM 24830</strain>
    </source>
</reference>
<keyword evidence="1 4" id="KW-0349">Heme</keyword>
<dbReference type="InterPro" id="IPR030999">
    <property type="entry name" value="Thiosulf_SoxX"/>
</dbReference>
<keyword evidence="5" id="KW-0732">Signal</keyword>
<evidence type="ECO:0000256" key="3">
    <source>
        <dbReference type="ARBA" id="ARBA00023004"/>
    </source>
</evidence>
<feature type="domain" description="Cytochrome c" evidence="6">
    <location>
        <begin position="33"/>
        <end position="122"/>
    </location>
</feature>
<dbReference type="Gene3D" id="1.10.760.10">
    <property type="entry name" value="Cytochrome c-like domain"/>
    <property type="match status" value="1"/>
</dbReference>
<feature type="signal peptide" evidence="5">
    <location>
        <begin position="1"/>
        <end position="29"/>
    </location>
</feature>
<dbReference type="GO" id="GO:0009055">
    <property type="term" value="F:electron transfer activity"/>
    <property type="evidence" value="ECO:0007669"/>
    <property type="project" value="InterPro"/>
</dbReference>